<dbReference type="InterPro" id="IPR013088">
    <property type="entry name" value="Znf_NHR/GATA"/>
</dbReference>
<dbReference type="PROSITE" id="PS00344">
    <property type="entry name" value="GATA_ZN_FINGER_1"/>
    <property type="match status" value="1"/>
</dbReference>
<dbReference type="OrthoDB" id="2162994at2759"/>
<reference evidence="11 12" key="1">
    <citation type="submission" date="2017-10" db="EMBL/GenBank/DDBJ databases">
        <title>Development of genomic resources for the powdery mildew, Erysiphe pulchra.</title>
        <authorList>
            <person name="Wadl P.A."/>
            <person name="Mack B.M."/>
            <person name="Moore G."/>
            <person name="Beltz S.B."/>
        </authorList>
    </citation>
    <scope>NUCLEOTIDE SEQUENCE [LARGE SCALE GENOMIC DNA]</scope>
    <source>
        <strain evidence="11">Cflorida</strain>
    </source>
</reference>
<evidence type="ECO:0000256" key="1">
    <source>
        <dbReference type="ARBA" id="ARBA00022723"/>
    </source>
</evidence>
<evidence type="ECO:0000313" key="11">
    <source>
        <dbReference type="EMBL" id="POS86766.1"/>
    </source>
</evidence>
<keyword evidence="5" id="KW-0804">Transcription</keyword>
<dbReference type="CDD" id="cd00130">
    <property type="entry name" value="PAS"/>
    <property type="match status" value="1"/>
</dbReference>
<dbReference type="InterPro" id="IPR000014">
    <property type="entry name" value="PAS"/>
</dbReference>
<keyword evidence="12" id="KW-1185">Reference proteome</keyword>
<protein>
    <recommendedName>
        <fullName evidence="13">Blue light regulator 2</fullName>
    </recommendedName>
</protein>
<dbReference type="SUPFAM" id="SSF55785">
    <property type="entry name" value="PYP-like sensor domain (PAS domain)"/>
    <property type="match status" value="1"/>
</dbReference>
<dbReference type="Pfam" id="PF08447">
    <property type="entry name" value="PAS_3"/>
    <property type="match status" value="1"/>
</dbReference>
<feature type="coiled-coil region" evidence="7">
    <location>
        <begin position="250"/>
        <end position="284"/>
    </location>
</feature>
<keyword evidence="2 6" id="KW-0863">Zinc-finger</keyword>
<dbReference type="SMART" id="SM00401">
    <property type="entry name" value="ZnF_GATA"/>
    <property type="match status" value="1"/>
</dbReference>
<sequence>KNFKKALSYSYVNGNGSSNPQLLHADFFDGLESIPTGLEKTFDDCFPREFLIPQMTARPSTSSTIDGHKSDTQFSAQQSSLEISTSGVGEGPLPADFGMPSVNDRNGNTPLDFTKRRNWSQRIIEEIRDFLHVLTPDGRLIYLSPSAEPLTGYTKGELLGKFIMDFIHPDDKPMFLREFNDSIASGNSLRYFYRFLKKDQSYIIFESHGHPHFRSDIAEIGNVGFSNHCRGYFMMARPYLTKNSSLLDSFLEHKIENQRLLKRIEQLKKEEEIEEEAQQNWLKQADQFQTASSSPVGSHHTSQSQILLGLGSNNYDAMSMPPPARPVGAPLTRKALEDSNAGLKQDSMKDKMERYKGVSQIESIEMLTGLRYREGERSYGISTGAESPLLIKGDAGISLPLESETRGDKKRKLKLADEYVCTDCVIGTLDSPEWRKGPSGPKTLCNACGLRWAKKEKKKPT</sequence>
<dbReference type="InterPro" id="IPR000679">
    <property type="entry name" value="Znf_GATA"/>
</dbReference>
<evidence type="ECO:0000256" key="4">
    <source>
        <dbReference type="ARBA" id="ARBA00023015"/>
    </source>
</evidence>
<dbReference type="Proteomes" id="UP000237438">
    <property type="component" value="Unassembled WGS sequence"/>
</dbReference>
<dbReference type="GO" id="GO:0006355">
    <property type="term" value="P:regulation of DNA-templated transcription"/>
    <property type="evidence" value="ECO:0007669"/>
    <property type="project" value="InterPro"/>
</dbReference>
<evidence type="ECO:0000256" key="8">
    <source>
        <dbReference type="SAM" id="MobiDB-lite"/>
    </source>
</evidence>
<feature type="compositionally biased region" description="Polar residues" evidence="8">
    <location>
        <begin position="72"/>
        <end position="87"/>
    </location>
</feature>
<evidence type="ECO:0000256" key="6">
    <source>
        <dbReference type="PROSITE-ProRule" id="PRU00094"/>
    </source>
</evidence>
<dbReference type="InterPro" id="IPR013655">
    <property type="entry name" value="PAS_fold_3"/>
</dbReference>
<dbReference type="AlphaFoldDB" id="A0A2S4PXL5"/>
<feature type="region of interest" description="Disordered" evidence="8">
    <location>
        <begin position="58"/>
        <end position="87"/>
    </location>
</feature>
<evidence type="ECO:0008006" key="13">
    <source>
        <dbReference type="Google" id="ProtNLM"/>
    </source>
</evidence>
<keyword evidence="1" id="KW-0479">Metal-binding</keyword>
<keyword evidence="3" id="KW-0862">Zinc</keyword>
<comment type="caution">
    <text evidence="11">The sequence shown here is derived from an EMBL/GenBank/DDBJ whole genome shotgun (WGS) entry which is preliminary data.</text>
</comment>
<dbReference type="CDD" id="cd00202">
    <property type="entry name" value="ZnF_GATA"/>
    <property type="match status" value="1"/>
</dbReference>
<keyword evidence="4" id="KW-0805">Transcription regulation</keyword>
<dbReference type="Pfam" id="PF00320">
    <property type="entry name" value="GATA"/>
    <property type="match status" value="1"/>
</dbReference>
<feature type="domain" description="PAS" evidence="9">
    <location>
        <begin position="116"/>
        <end position="186"/>
    </location>
</feature>
<dbReference type="InterPro" id="IPR035965">
    <property type="entry name" value="PAS-like_dom_sf"/>
</dbReference>
<accession>A0A2S4PXL5</accession>
<dbReference type="STRING" id="225359.A0A2S4PXL5"/>
<feature type="non-terminal residue" evidence="11">
    <location>
        <position position="1"/>
    </location>
</feature>
<dbReference type="EMBL" id="PEDP01000255">
    <property type="protein sequence ID" value="POS86766.1"/>
    <property type="molecule type" value="Genomic_DNA"/>
</dbReference>
<dbReference type="PROSITE" id="PS50112">
    <property type="entry name" value="PAS"/>
    <property type="match status" value="1"/>
</dbReference>
<dbReference type="Gene3D" id="3.30.50.10">
    <property type="entry name" value="Erythroid Transcription Factor GATA-1, subunit A"/>
    <property type="match status" value="1"/>
</dbReference>
<dbReference type="PANTHER" id="PTHR47172:SF24">
    <property type="entry name" value="GATA ZINC FINGER DOMAIN-CONTAINING PROTEIN 14-RELATED"/>
    <property type="match status" value="1"/>
</dbReference>
<dbReference type="NCBIfam" id="TIGR00229">
    <property type="entry name" value="sensory_box"/>
    <property type="match status" value="1"/>
</dbReference>
<evidence type="ECO:0000256" key="5">
    <source>
        <dbReference type="ARBA" id="ARBA00023163"/>
    </source>
</evidence>
<dbReference type="PROSITE" id="PS50114">
    <property type="entry name" value="GATA_ZN_FINGER_2"/>
    <property type="match status" value="1"/>
</dbReference>
<evidence type="ECO:0000313" key="12">
    <source>
        <dbReference type="Proteomes" id="UP000237438"/>
    </source>
</evidence>
<dbReference type="SMART" id="SM00091">
    <property type="entry name" value="PAS"/>
    <property type="match status" value="1"/>
</dbReference>
<feature type="domain" description="GATA-type" evidence="10">
    <location>
        <begin position="421"/>
        <end position="461"/>
    </location>
</feature>
<evidence type="ECO:0000256" key="7">
    <source>
        <dbReference type="SAM" id="Coils"/>
    </source>
</evidence>
<dbReference type="GO" id="GO:0008270">
    <property type="term" value="F:zinc ion binding"/>
    <property type="evidence" value="ECO:0007669"/>
    <property type="project" value="UniProtKB-KW"/>
</dbReference>
<evidence type="ECO:0000259" key="9">
    <source>
        <dbReference type="PROSITE" id="PS50112"/>
    </source>
</evidence>
<proteinExistence type="predicted"/>
<dbReference type="Gene3D" id="3.30.450.20">
    <property type="entry name" value="PAS domain"/>
    <property type="match status" value="1"/>
</dbReference>
<evidence type="ECO:0000256" key="3">
    <source>
        <dbReference type="ARBA" id="ARBA00022833"/>
    </source>
</evidence>
<dbReference type="PANTHER" id="PTHR47172">
    <property type="entry name" value="OS01G0976800 PROTEIN"/>
    <property type="match status" value="1"/>
</dbReference>
<keyword evidence="7" id="KW-0175">Coiled coil</keyword>
<name>A0A2S4PXL5_9PEZI</name>
<evidence type="ECO:0000256" key="2">
    <source>
        <dbReference type="ARBA" id="ARBA00022771"/>
    </source>
</evidence>
<evidence type="ECO:0000259" key="10">
    <source>
        <dbReference type="PROSITE" id="PS50114"/>
    </source>
</evidence>
<feature type="non-terminal residue" evidence="11">
    <location>
        <position position="461"/>
    </location>
</feature>
<dbReference type="SUPFAM" id="SSF57716">
    <property type="entry name" value="Glucocorticoid receptor-like (DNA-binding domain)"/>
    <property type="match status" value="1"/>
</dbReference>
<organism evidence="11 12">
    <name type="scientific">Erysiphe pulchra</name>
    <dbReference type="NCBI Taxonomy" id="225359"/>
    <lineage>
        <taxon>Eukaryota</taxon>
        <taxon>Fungi</taxon>
        <taxon>Dikarya</taxon>
        <taxon>Ascomycota</taxon>
        <taxon>Pezizomycotina</taxon>
        <taxon>Leotiomycetes</taxon>
        <taxon>Erysiphales</taxon>
        <taxon>Erysiphaceae</taxon>
        <taxon>Erysiphe</taxon>
    </lineage>
</organism>
<gene>
    <name evidence="11" type="ORF">EPUL_003187</name>
</gene>
<dbReference type="GO" id="GO:0043565">
    <property type="term" value="F:sequence-specific DNA binding"/>
    <property type="evidence" value="ECO:0007669"/>
    <property type="project" value="InterPro"/>
</dbReference>